<proteinExistence type="predicted"/>
<dbReference type="EMBL" id="MU825895">
    <property type="protein sequence ID" value="KAJ7383714.1"/>
    <property type="molecule type" value="Genomic_DNA"/>
</dbReference>
<accession>A0A9X0D3Q4</accession>
<organism evidence="2 3">
    <name type="scientific">Desmophyllum pertusum</name>
    <dbReference type="NCBI Taxonomy" id="174260"/>
    <lineage>
        <taxon>Eukaryota</taxon>
        <taxon>Metazoa</taxon>
        <taxon>Cnidaria</taxon>
        <taxon>Anthozoa</taxon>
        <taxon>Hexacorallia</taxon>
        <taxon>Scleractinia</taxon>
        <taxon>Caryophylliina</taxon>
        <taxon>Caryophylliidae</taxon>
        <taxon>Desmophyllum</taxon>
    </lineage>
</organism>
<evidence type="ECO:0000313" key="2">
    <source>
        <dbReference type="EMBL" id="KAJ7383714.1"/>
    </source>
</evidence>
<dbReference type="InterPro" id="IPR027417">
    <property type="entry name" value="P-loop_NTPase"/>
</dbReference>
<dbReference type="AlphaFoldDB" id="A0A9X0D3Q4"/>
<dbReference type="Proteomes" id="UP001163046">
    <property type="component" value="Unassembled WGS sequence"/>
</dbReference>
<sequence length="385" mass="43816">MATAMEYTKEQLNYYRICYVTTDILAEGLRSIFKQEWDNRYKAILGEWKDEPKNGLDFWNGESPRNQKRNARLLTTMIKGDRSEWDCTKLFYAILYSDCIHGLNAAAQSNVDDLRKFRNEEFAHVTQGHLTDAEFQNAISKVHVAFQALGLSTVQIQAIRYQSSFPTEELRDVLKKVDDFKQELQVLEDQLNKDISPFCILPPKPSHDVADRDREVANVTEQLKELKRANENSLSYLYISGNPGSGKSQLAGLTAKQFFDEVKVIPDATSFVMTVNAESEETLLESYVSFARHLKCPEYAVTNCIFNSKDLNTDEKIKNLKTLISTKIKLYTSYLLVVDNVTSISRVHGHLPEHGNEQWARGQLLITTQDTASIPLTNSSVNTSH</sequence>
<evidence type="ECO:0000256" key="1">
    <source>
        <dbReference type="SAM" id="Coils"/>
    </source>
</evidence>
<gene>
    <name evidence="2" type="ORF">OS493_026244</name>
</gene>
<keyword evidence="1" id="KW-0175">Coiled coil</keyword>
<protein>
    <recommendedName>
        <fullName evidence="4">DZIP3-like HEPN domain-containing protein</fullName>
    </recommendedName>
</protein>
<dbReference type="OrthoDB" id="3485858at2759"/>
<reference evidence="2" key="1">
    <citation type="submission" date="2023-01" db="EMBL/GenBank/DDBJ databases">
        <title>Genome assembly of the deep-sea coral Lophelia pertusa.</title>
        <authorList>
            <person name="Herrera S."/>
            <person name="Cordes E."/>
        </authorList>
    </citation>
    <scope>NUCLEOTIDE SEQUENCE</scope>
    <source>
        <strain evidence="2">USNM1676648</strain>
        <tissue evidence="2">Polyp</tissue>
    </source>
</reference>
<evidence type="ECO:0000313" key="3">
    <source>
        <dbReference type="Proteomes" id="UP001163046"/>
    </source>
</evidence>
<dbReference type="SUPFAM" id="SSF52540">
    <property type="entry name" value="P-loop containing nucleoside triphosphate hydrolases"/>
    <property type="match status" value="1"/>
</dbReference>
<keyword evidence="3" id="KW-1185">Reference proteome</keyword>
<evidence type="ECO:0008006" key="4">
    <source>
        <dbReference type="Google" id="ProtNLM"/>
    </source>
</evidence>
<comment type="caution">
    <text evidence="2">The sequence shown here is derived from an EMBL/GenBank/DDBJ whole genome shotgun (WGS) entry which is preliminary data.</text>
</comment>
<name>A0A9X0D3Q4_9CNID</name>
<feature type="coiled-coil region" evidence="1">
    <location>
        <begin position="170"/>
        <end position="232"/>
    </location>
</feature>
<dbReference type="Gene3D" id="3.40.50.300">
    <property type="entry name" value="P-loop containing nucleotide triphosphate hydrolases"/>
    <property type="match status" value="1"/>
</dbReference>